<sequence length="443" mass="47538">MPALACGSDAPEVAGHETTDTGETTNDETGDESTDGSTPTAEAGEETTTETGDAACDLSTPELVEQAYLAYGDSRDAVQLSACDNHVWWVSAAAGTELTIFISPSEAVDVAISYPDDPNFTQTLVADSLYEPGSISFVAPRSGEFAVVLRAINPGDDPELQLDYDIASSCSNECGRETTRFPMVMVHGWTGFENIGPLTYFFNVQSDLEALGYPLAIAVLDPYNSVDIRGEQLVSFVQATLQNQRARKVNLFGHSQGGIDSRYVAAAAGGGYGDRVGAVITLGTPHYGTPFTDIALGLIPGPAEQVLVFLLNFLGAAQSQQSDVEASLYTLSETYMQGEFNVLYPDDPRVKYYSWMGQTCVAAIGCQDAVDPLLLFSYNLIFGVAGDNDGLVPLESAIWGEYLGLIPADHIDEIGQISGLTGLNYNHNQFFRDNARMLRDNAF</sequence>
<dbReference type="AlphaFoldDB" id="A0A0C2D2N1"/>
<evidence type="ECO:0000313" key="2">
    <source>
        <dbReference type="EMBL" id="KIG14387.1"/>
    </source>
</evidence>
<proteinExistence type="predicted"/>
<organism evidence="2 3">
    <name type="scientific">Enhygromyxa salina</name>
    <dbReference type="NCBI Taxonomy" id="215803"/>
    <lineage>
        <taxon>Bacteria</taxon>
        <taxon>Pseudomonadati</taxon>
        <taxon>Myxococcota</taxon>
        <taxon>Polyangia</taxon>
        <taxon>Nannocystales</taxon>
        <taxon>Nannocystaceae</taxon>
        <taxon>Enhygromyxa</taxon>
    </lineage>
</organism>
<gene>
    <name evidence="2" type="ORF">DB30_06862</name>
</gene>
<feature type="compositionally biased region" description="Acidic residues" evidence="1">
    <location>
        <begin position="25"/>
        <end position="34"/>
    </location>
</feature>
<protein>
    <submittedName>
        <fullName evidence="2">Lipase</fullName>
    </submittedName>
</protein>
<dbReference type="EMBL" id="JMCC02000074">
    <property type="protein sequence ID" value="KIG14387.1"/>
    <property type="molecule type" value="Genomic_DNA"/>
</dbReference>
<dbReference type="Gene3D" id="3.40.50.1820">
    <property type="entry name" value="alpha/beta hydrolase"/>
    <property type="match status" value="1"/>
</dbReference>
<evidence type="ECO:0000256" key="1">
    <source>
        <dbReference type="SAM" id="MobiDB-lite"/>
    </source>
</evidence>
<evidence type="ECO:0000313" key="3">
    <source>
        <dbReference type="Proteomes" id="UP000031599"/>
    </source>
</evidence>
<feature type="region of interest" description="Disordered" evidence="1">
    <location>
        <begin position="1"/>
        <end position="58"/>
    </location>
</feature>
<reference evidence="2 3" key="1">
    <citation type="submission" date="2014-12" db="EMBL/GenBank/DDBJ databases">
        <title>Genome assembly of Enhygromyxa salina DSM 15201.</title>
        <authorList>
            <person name="Sharma G."/>
            <person name="Subramanian S."/>
        </authorList>
    </citation>
    <scope>NUCLEOTIDE SEQUENCE [LARGE SCALE GENOMIC DNA]</scope>
    <source>
        <strain evidence="2 3">DSM 15201</strain>
    </source>
</reference>
<dbReference type="InterPro" id="IPR029058">
    <property type="entry name" value="AB_hydrolase_fold"/>
</dbReference>
<dbReference type="SUPFAM" id="SSF53474">
    <property type="entry name" value="alpha/beta-Hydrolases"/>
    <property type="match status" value="1"/>
</dbReference>
<dbReference type="Proteomes" id="UP000031599">
    <property type="component" value="Unassembled WGS sequence"/>
</dbReference>
<name>A0A0C2D2N1_9BACT</name>
<comment type="caution">
    <text evidence="2">The sequence shown here is derived from an EMBL/GenBank/DDBJ whole genome shotgun (WGS) entry which is preliminary data.</text>
</comment>
<accession>A0A0C2D2N1</accession>